<organism evidence="2 3">
    <name type="scientific">Rhizobium metallidurans</name>
    <dbReference type="NCBI Taxonomy" id="1265931"/>
    <lineage>
        <taxon>Bacteria</taxon>
        <taxon>Pseudomonadati</taxon>
        <taxon>Pseudomonadota</taxon>
        <taxon>Alphaproteobacteria</taxon>
        <taxon>Hyphomicrobiales</taxon>
        <taxon>Rhizobiaceae</taxon>
        <taxon>Rhizobium/Agrobacterium group</taxon>
        <taxon>Rhizobium</taxon>
    </lineage>
</organism>
<proteinExistence type="predicted"/>
<protein>
    <submittedName>
        <fullName evidence="2">Uncharacterized protein</fullName>
    </submittedName>
</protein>
<gene>
    <name evidence="2" type="ORF">GGQ67_000482</name>
</gene>
<dbReference type="RefSeq" id="WP_183898568.1">
    <property type="nucleotide sequence ID" value="NZ_JACIDW010000001.1"/>
</dbReference>
<keyword evidence="1" id="KW-0732">Signal</keyword>
<sequence length="189" mass="20379">MRPFAVLSARVVLAAAVFSAGAPLVANGTEEWIGSSRQWSIGYVNNGGEPYCSLVWDSMTGKTVEFRESLKDASWIIRNDAWTLPDKLSTQVSVTGKSNTMDVPAIGADSKSLRVWSLPGNKNAGGVQAIIRAALSGMADINVSFQGNEPDWVIPTSRIYPMHATYAACIERLSDKRPAKVESATTNPF</sequence>
<reference evidence="2 3" key="1">
    <citation type="submission" date="2020-08" db="EMBL/GenBank/DDBJ databases">
        <title>Genomic Encyclopedia of Type Strains, Phase IV (KMG-IV): sequencing the most valuable type-strain genomes for metagenomic binning, comparative biology and taxonomic classification.</title>
        <authorList>
            <person name="Goeker M."/>
        </authorList>
    </citation>
    <scope>NUCLEOTIDE SEQUENCE [LARGE SCALE GENOMIC DNA]</scope>
    <source>
        <strain evidence="2 3">DSM 26575</strain>
    </source>
</reference>
<accession>A0A7W6CMR7</accession>
<dbReference type="Proteomes" id="UP000582090">
    <property type="component" value="Unassembled WGS sequence"/>
</dbReference>
<evidence type="ECO:0000313" key="2">
    <source>
        <dbReference type="EMBL" id="MBB3962864.1"/>
    </source>
</evidence>
<feature type="signal peptide" evidence="1">
    <location>
        <begin position="1"/>
        <end position="22"/>
    </location>
</feature>
<evidence type="ECO:0000313" key="3">
    <source>
        <dbReference type="Proteomes" id="UP000582090"/>
    </source>
</evidence>
<dbReference type="AlphaFoldDB" id="A0A7W6CMR7"/>
<comment type="caution">
    <text evidence="2">The sequence shown here is derived from an EMBL/GenBank/DDBJ whole genome shotgun (WGS) entry which is preliminary data.</text>
</comment>
<dbReference type="EMBL" id="JACIDW010000001">
    <property type="protein sequence ID" value="MBB3962864.1"/>
    <property type="molecule type" value="Genomic_DNA"/>
</dbReference>
<name>A0A7W6CMR7_9HYPH</name>
<evidence type="ECO:0000256" key="1">
    <source>
        <dbReference type="SAM" id="SignalP"/>
    </source>
</evidence>
<feature type="chain" id="PRO_5031095019" evidence="1">
    <location>
        <begin position="23"/>
        <end position="189"/>
    </location>
</feature>
<keyword evidence="3" id="KW-1185">Reference proteome</keyword>